<sequence length="630" mass="68432">MATETAAAKDASSSSKAAAAAESYIGSFISLISKSDIRYEGLLSFLNVNDSTIGLNNVRSFGTEGRRKDSPQIPPGDKVYEYILFRASDIKDLQVKASPPVQTEEQIHNDPAIIQSHYAGVHLSSPPLASVGGKTLTESTQWQDTPALTSRTYTGVLPSYQSVSQPATQLVGSPSSSMPMYWQGYNGTSGGISHASQQPIPFQPPSTGSFHLTMQGQWQTPEIQTPTTLSLPNTSEFGTPVSSYIASASVHPKYSPSASPVQSSTSLDIPSLSTKSSLPHSESLTANRSTLSSFPLSREDLNPSENQIVGKAVSDSQSVLPVQSMSYPSSFADSSGPLLTPPPSLLTPDQLAQSRPHALSSMQKLYPIQTDMSAPIQTSSYSSSSISIPVSQAPLLPLPTSTRQSQYSATQFTEEFDFTAMNEKFKKDEVWGYLGKGKDKTGGVQGFTTGQSLGDREGHGLIPNPKPAYEKDEFFDTISCNSLARGARNGQNRFSERIKQDTETFGNIQQRPNLGYGGYAAGHGDNYRGSYNWGRGHGYGGRRRGGLLSGSKGTCLFRRYCLGFSMKRPEPCLEEPAMDKLYALEYEPRTPRNVGWIEAAWKNAGAFTPPWHRHVGCHLENAMWTLVWRD</sequence>
<dbReference type="InterPro" id="IPR025761">
    <property type="entry name" value="FFD_box"/>
</dbReference>
<keyword evidence="9" id="KW-1185">Reference proteome</keyword>
<proteinExistence type="predicted"/>
<evidence type="ECO:0000313" key="8">
    <source>
        <dbReference type="EMBL" id="KAF3960245.1"/>
    </source>
</evidence>
<dbReference type="PROSITE" id="PS51512">
    <property type="entry name" value="DFDF"/>
    <property type="match status" value="1"/>
</dbReference>
<dbReference type="InterPro" id="IPR025768">
    <property type="entry name" value="TFG_box"/>
</dbReference>
<feature type="region of interest" description="Disordered" evidence="3">
    <location>
        <begin position="254"/>
        <end position="302"/>
    </location>
</feature>
<dbReference type="AlphaFoldDB" id="A0A8J4R2G4"/>
<gene>
    <name evidence="8" type="ORF">CMV_015023</name>
</gene>
<reference evidence="8" key="1">
    <citation type="submission" date="2020-03" db="EMBL/GenBank/DDBJ databases">
        <title>Castanea mollissima Vanexum genome sequencing.</title>
        <authorList>
            <person name="Staton M."/>
        </authorList>
    </citation>
    <scope>NUCLEOTIDE SEQUENCE</scope>
    <source>
        <tissue evidence="8">Leaf</tissue>
    </source>
</reference>
<evidence type="ECO:0000256" key="1">
    <source>
        <dbReference type="PROSITE-ProRule" id="PRU00846"/>
    </source>
</evidence>
<evidence type="ECO:0000259" key="5">
    <source>
        <dbReference type="PROSITE" id="PS51513"/>
    </source>
</evidence>
<feature type="domain" description="FFD box profile" evidence="5">
    <location>
        <begin position="467"/>
        <end position="482"/>
    </location>
</feature>
<evidence type="ECO:0000259" key="7">
    <source>
        <dbReference type="PROSITE" id="PS52002"/>
    </source>
</evidence>
<dbReference type="GO" id="GO:0000932">
    <property type="term" value="C:P-body"/>
    <property type="evidence" value="ECO:0007669"/>
    <property type="project" value="TreeGrafter"/>
</dbReference>
<dbReference type="PANTHER" id="PTHR13586:SF23">
    <property type="entry name" value="DECAPPING 5-LIKE PROTEIN-RELATED"/>
    <property type="match status" value="1"/>
</dbReference>
<dbReference type="EMBL" id="JRKL02002147">
    <property type="protein sequence ID" value="KAF3960245.1"/>
    <property type="molecule type" value="Genomic_DNA"/>
</dbReference>
<feature type="domain" description="TFG box profile" evidence="6">
    <location>
        <begin position="489"/>
        <end position="509"/>
    </location>
</feature>
<feature type="domain" description="Sm" evidence="7">
    <location>
        <begin position="16"/>
        <end position="99"/>
    </location>
</feature>
<dbReference type="InterPro" id="IPR010920">
    <property type="entry name" value="LSM_dom_sf"/>
</dbReference>
<dbReference type="InterPro" id="IPR019050">
    <property type="entry name" value="FDF_dom"/>
</dbReference>
<dbReference type="CDD" id="cd01736">
    <property type="entry name" value="LSm14_N"/>
    <property type="match status" value="1"/>
</dbReference>
<dbReference type="GO" id="GO:0034063">
    <property type="term" value="P:stress granule assembly"/>
    <property type="evidence" value="ECO:0007669"/>
    <property type="project" value="TreeGrafter"/>
</dbReference>
<dbReference type="PROSITE" id="PS52002">
    <property type="entry name" value="SM"/>
    <property type="match status" value="1"/>
</dbReference>
<evidence type="ECO:0000259" key="6">
    <source>
        <dbReference type="PROSITE" id="PS51536"/>
    </source>
</evidence>
<organism evidence="8 9">
    <name type="scientific">Castanea mollissima</name>
    <name type="common">Chinese chestnut</name>
    <dbReference type="NCBI Taxonomy" id="60419"/>
    <lineage>
        <taxon>Eukaryota</taxon>
        <taxon>Viridiplantae</taxon>
        <taxon>Streptophyta</taxon>
        <taxon>Embryophyta</taxon>
        <taxon>Tracheophyta</taxon>
        <taxon>Spermatophyta</taxon>
        <taxon>Magnoliopsida</taxon>
        <taxon>eudicotyledons</taxon>
        <taxon>Gunneridae</taxon>
        <taxon>Pentapetalae</taxon>
        <taxon>rosids</taxon>
        <taxon>fabids</taxon>
        <taxon>Fagales</taxon>
        <taxon>Fagaceae</taxon>
        <taxon>Castanea</taxon>
    </lineage>
</organism>
<dbReference type="OrthoDB" id="21539at2759"/>
<dbReference type="InterPro" id="IPR025609">
    <property type="entry name" value="Lsm14-like_N"/>
</dbReference>
<feature type="domain" description="DFDF" evidence="4">
    <location>
        <begin position="404"/>
        <end position="440"/>
    </location>
</feature>
<dbReference type="PANTHER" id="PTHR13586">
    <property type="entry name" value="SCD6 PROTEIN-RELATED"/>
    <property type="match status" value="1"/>
</dbReference>
<evidence type="ECO:0000256" key="3">
    <source>
        <dbReference type="SAM" id="MobiDB-lite"/>
    </source>
</evidence>
<dbReference type="PROSITE" id="PS51536">
    <property type="entry name" value="TFG"/>
    <property type="match status" value="1"/>
</dbReference>
<feature type="short sequence motif" description="TFG box" evidence="2">
    <location>
        <begin position="489"/>
        <end position="509"/>
    </location>
</feature>
<feature type="compositionally biased region" description="Low complexity" evidence="3">
    <location>
        <begin position="255"/>
        <end position="266"/>
    </location>
</feature>
<accession>A0A8J4R2G4</accession>
<protein>
    <submittedName>
        <fullName evidence="8">Uncharacterized protein</fullName>
    </submittedName>
</protein>
<dbReference type="PROSITE" id="PS51513">
    <property type="entry name" value="FFD"/>
    <property type="match status" value="1"/>
</dbReference>
<dbReference type="InterPro" id="IPR047575">
    <property type="entry name" value="Sm"/>
</dbReference>
<evidence type="ECO:0000256" key="2">
    <source>
        <dbReference type="PROSITE-ProRule" id="PRU00869"/>
    </source>
</evidence>
<dbReference type="Gene3D" id="2.30.30.100">
    <property type="match status" value="1"/>
</dbReference>
<dbReference type="Pfam" id="PF12701">
    <property type="entry name" value="LSM14"/>
    <property type="match status" value="1"/>
</dbReference>
<dbReference type="GO" id="GO:0033962">
    <property type="term" value="P:P-body assembly"/>
    <property type="evidence" value="ECO:0007669"/>
    <property type="project" value="TreeGrafter"/>
</dbReference>
<feature type="short sequence motif" description="FFD box" evidence="1">
    <location>
        <begin position="467"/>
        <end position="482"/>
    </location>
</feature>
<evidence type="ECO:0000313" key="9">
    <source>
        <dbReference type="Proteomes" id="UP000737018"/>
    </source>
</evidence>
<name>A0A8J4R2G4_9ROSI</name>
<dbReference type="SUPFAM" id="SSF50182">
    <property type="entry name" value="Sm-like ribonucleoproteins"/>
    <property type="match status" value="1"/>
</dbReference>
<feature type="compositionally biased region" description="Polar residues" evidence="3">
    <location>
        <begin position="267"/>
        <end position="295"/>
    </location>
</feature>
<dbReference type="SMART" id="SM01271">
    <property type="entry name" value="LSM14"/>
    <property type="match status" value="1"/>
</dbReference>
<dbReference type="SMART" id="SM01199">
    <property type="entry name" value="FDF"/>
    <property type="match status" value="1"/>
</dbReference>
<dbReference type="Proteomes" id="UP000737018">
    <property type="component" value="Unassembled WGS sequence"/>
</dbReference>
<dbReference type="InterPro" id="IPR025762">
    <property type="entry name" value="DFDF"/>
</dbReference>
<evidence type="ECO:0000259" key="4">
    <source>
        <dbReference type="PROSITE" id="PS51512"/>
    </source>
</evidence>
<dbReference type="GO" id="GO:0003729">
    <property type="term" value="F:mRNA binding"/>
    <property type="evidence" value="ECO:0007669"/>
    <property type="project" value="TreeGrafter"/>
</dbReference>
<dbReference type="Pfam" id="PF09532">
    <property type="entry name" value="FDF"/>
    <property type="match status" value="1"/>
</dbReference>
<comment type="caution">
    <text evidence="8">The sequence shown here is derived from an EMBL/GenBank/DDBJ whole genome shotgun (WGS) entry which is preliminary data.</text>
</comment>